<protein>
    <submittedName>
        <fullName evidence="2">Baseplate protein</fullName>
    </submittedName>
</protein>
<dbReference type="OrthoDB" id="9802846at2"/>
<dbReference type="InterPro" id="IPR007048">
    <property type="entry name" value="IraD/Gp25-like"/>
</dbReference>
<comment type="caution">
    <text evidence="2">The sequence shown here is derived from an EMBL/GenBank/DDBJ whole genome shotgun (WGS) entry which is preliminary data.</text>
</comment>
<dbReference type="Pfam" id="PF04965">
    <property type="entry name" value="GPW_gp25"/>
    <property type="match status" value="1"/>
</dbReference>
<proteinExistence type="predicted"/>
<evidence type="ECO:0000313" key="2">
    <source>
        <dbReference type="EMBL" id="PTL58288.1"/>
    </source>
</evidence>
<dbReference type="SUPFAM" id="SSF160719">
    <property type="entry name" value="gpW/gp25-like"/>
    <property type="match status" value="1"/>
</dbReference>
<dbReference type="Gene3D" id="3.10.450.40">
    <property type="match status" value="1"/>
</dbReference>
<keyword evidence="3" id="KW-1185">Reference proteome</keyword>
<gene>
    <name evidence="2" type="ORF">C7Y72_00810</name>
</gene>
<sequence length="133" mass="14624">MSGLLGNGIAFPLGVDQRGALALARGDEDVAQAIGIILATAPGERPMRPEFGCRVHDHVFDQLDPETLGRVEGAVREALDRWEPRIDVEAVDFDLARADEGELHVELTYRLRETGSIRNLVHPFYLIPAEDPA</sequence>
<organism evidence="2 3">
    <name type="scientific">Paraconexibacter algicola</name>
    <dbReference type="NCBI Taxonomy" id="2133960"/>
    <lineage>
        <taxon>Bacteria</taxon>
        <taxon>Bacillati</taxon>
        <taxon>Actinomycetota</taxon>
        <taxon>Thermoleophilia</taxon>
        <taxon>Solirubrobacterales</taxon>
        <taxon>Paraconexibacteraceae</taxon>
        <taxon>Paraconexibacter</taxon>
    </lineage>
</organism>
<dbReference type="Proteomes" id="UP000240739">
    <property type="component" value="Unassembled WGS sequence"/>
</dbReference>
<dbReference type="EMBL" id="PYYB01000001">
    <property type="protein sequence ID" value="PTL58288.1"/>
    <property type="molecule type" value="Genomic_DNA"/>
</dbReference>
<accession>A0A2T4UGD6</accession>
<name>A0A2T4UGD6_9ACTN</name>
<reference evidence="2 3" key="1">
    <citation type="submission" date="2018-03" db="EMBL/GenBank/DDBJ databases">
        <title>Aquarubrobacter algicola gen. nov., sp. nov., a novel actinobacterium isolated from shallow eutrophic lake during the end of cyanobacterial harmful algal blooms.</title>
        <authorList>
            <person name="Chun S.J."/>
        </authorList>
    </citation>
    <scope>NUCLEOTIDE SEQUENCE [LARGE SCALE GENOMIC DNA]</scope>
    <source>
        <strain evidence="2 3">Seoho-28</strain>
    </source>
</reference>
<dbReference type="AlphaFoldDB" id="A0A2T4UGD6"/>
<evidence type="ECO:0000313" key="3">
    <source>
        <dbReference type="Proteomes" id="UP000240739"/>
    </source>
</evidence>
<dbReference type="RefSeq" id="WP_107566726.1">
    <property type="nucleotide sequence ID" value="NZ_PYYB01000001.1"/>
</dbReference>
<evidence type="ECO:0000259" key="1">
    <source>
        <dbReference type="Pfam" id="PF04965"/>
    </source>
</evidence>
<feature type="domain" description="IraD/Gp25-like" evidence="1">
    <location>
        <begin position="25"/>
        <end position="114"/>
    </location>
</feature>